<evidence type="ECO:0000313" key="3">
    <source>
        <dbReference type="Proteomes" id="UP000287171"/>
    </source>
</evidence>
<keyword evidence="1" id="KW-1133">Transmembrane helix</keyword>
<reference evidence="3" key="1">
    <citation type="submission" date="2018-12" db="EMBL/GenBank/DDBJ databases">
        <title>Tengunoibacter tsumagoiensis gen. nov., sp. nov., Dictyobacter kobayashii sp. nov., D. alpinus sp. nov., and D. joshuensis sp. nov. and description of Dictyobacteraceae fam. nov. within the order Ktedonobacterales isolated from Tengu-no-mugimeshi.</title>
        <authorList>
            <person name="Wang C.M."/>
            <person name="Zheng Y."/>
            <person name="Sakai Y."/>
            <person name="Toyoda A."/>
            <person name="Minakuchi Y."/>
            <person name="Abe K."/>
            <person name="Yokota A."/>
            <person name="Yabe S."/>
        </authorList>
    </citation>
    <scope>NUCLEOTIDE SEQUENCE [LARGE SCALE GENOMIC DNA]</scope>
    <source>
        <strain evidence="3">Uno16</strain>
    </source>
</reference>
<keyword evidence="1" id="KW-0812">Transmembrane</keyword>
<dbReference type="Proteomes" id="UP000287171">
    <property type="component" value="Unassembled WGS sequence"/>
</dbReference>
<accession>A0A402B8E8</accession>
<dbReference type="AlphaFoldDB" id="A0A402B8E8"/>
<dbReference type="RefSeq" id="WP_126627961.1">
    <property type="nucleotide sequence ID" value="NZ_BIFT01000001.1"/>
</dbReference>
<proteinExistence type="predicted"/>
<dbReference type="EMBL" id="BIFT01000001">
    <property type="protein sequence ID" value="GCE27644.1"/>
    <property type="molecule type" value="Genomic_DNA"/>
</dbReference>
<organism evidence="2 3">
    <name type="scientific">Dictyobacter alpinus</name>
    <dbReference type="NCBI Taxonomy" id="2014873"/>
    <lineage>
        <taxon>Bacteria</taxon>
        <taxon>Bacillati</taxon>
        <taxon>Chloroflexota</taxon>
        <taxon>Ktedonobacteria</taxon>
        <taxon>Ktedonobacterales</taxon>
        <taxon>Dictyobacteraceae</taxon>
        <taxon>Dictyobacter</taxon>
    </lineage>
</organism>
<dbReference type="Pfam" id="PF20226">
    <property type="entry name" value="DUF6585"/>
    <property type="match status" value="1"/>
</dbReference>
<feature type="transmembrane region" description="Helical" evidence="1">
    <location>
        <begin position="264"/>
        <end position="284"/>
    </location>
</feature>
<dbReference type="InterPro" id="IPR046492">
    <property type="entry name" value="DUF6585"/>
</dbReference>
<keyword evidence="3" id="KW-1185">Reference proteome</keyword>
<name>A0A402B8E8_9CHLR</name>
<sequence>MISRHLPYEVYQLAATYTLGEPIRVYRTTKRPRLKSLGWAIAVTYVIVIIVVYTQTPFTFTVSNIPFYGIILSIMLLAALIFIIPVLLLHRATVYICSAGFIFHHKSMYKIVRWEDIEWVSSNQERCIVYLTNKEQVILGQLIDHLETLAQEIELKARLIKRPEGRETLEVQFEHLVSHQTVREQEKYDHVQKKKRLIENETPEEALRLREEYRLGGVVATYHGGFKGILRRKAVGLPIHYLLLLAFPSLFIEGFFHFRFLPSFLASNTTALFWVLFILSLLFMPRFYARFLRLHLYTDGFVYIEGGSFEVVRWEQIEKIIYHKSMPAFLLPFCHIYLTNGDTLVISGYIHERSAVKQAFDEHVVNKVQIG</sequence>
<evidence type="ECO:0000313" key="2">
    <source>
        <dbReference type="EMBL" id="GCE27644.1"/>
    </source>
</evidence>
<gene>
    <name evidence="2" type="ORF">KDA_31280</name>
</gene>
<evidence type="ECO:0000256" key="1">
    <source>
        <dbReference type="SAM" id="Phobius"/>
    </source>
</evidence>
<comment type="caution">
    <text evidence="2">The sequence shown here is derived from an EMBL/GenBank/DDBJ whole genome shotgun (WGS) entry which is preliminary data.</text>
</comment>
<feature type="transmembrane region" description="Helical" evidence="1">
    <location>
        <begin position="67"/>
        <end position="89"/>
    </location>
</feature>
<protein>
    <submittedName>
        <fullName evidence="2">Uncharacterized protein</fullName>
    </submittedName>
</protein>
<keyword evidence="1" id="KW-0472">Membrane</keyword>
<feature type="transmembrane region" description="Helical" evidence="1">
    <location>
        <begin position="37"/>
        <end position="55"/>
    </location>
</feature>
<feature type="transmembrane region" description="Helical" evidence="1">
    <location>
        <begin position="239"/>
        <end position="258"/>
    </location>
</feature>